<keyword evidence="2" id="KW-1185">Reference proteome</keyword>
<reference evidence="1 2" key="1">
    <citation type="journal article" date="2023" name="Mol. Ecol. Resour.">
        <title>Chromosome-level genome assembly of a triploid poplar Populus alba 'Berolinensis'.</title>
        <authorList>
            <person name="Chen S."/>
            <person name="Yu Y."/>
            <person name="Wang X."/>
            <person name="Wang S."/>
            <person name="Zhang T."/>
            <person name="Zhou Y."/>
            <person name="He R."/>
            <person name="Meng N."/>
            <person name="Wang Y."/>
            <person name="Liu W."/>
            <person name="Liu Z."/>
            <person name="Liu J."/>
            <person name="Guo Q."/>
            <person name="Huang H."/>
            <person name="Sederoff R.R."/>
            <person name="Wang G."/>
            <person name="Qu G."/>
            <person name="Chen S."/>
        </authorList>
    </citation>
    <scope>NUCLEOTIDE SEQUENCE [LARGE SCALE GENOMIC DNA]</scope>
    <source>
        <strain evidence="1">SC-2020</strain>
    </source>
</reference>
<evidence type="ECO:0000313" key="1">
    <source>
        <dbReference type="EMBL" id="KAJ7000046.1"/>
    </source>
</evidence>
<comment type="caution">
    <text evidence="1">The sequence shown here is derived from an EMBL/GenBank/DDBJ whole genome shotgun (WGS) entry which is preliminary data.</text>
</comment>
<name>A0AAD6R0C2_9ROSI</name>
<proteinExistence type="predicted"/>
<dbReference type="Proteomes" id="UP001164929">
    <property type="component" value="Chromosome 4"/>
</dbReference>
<dbReference type="EMBL" id="JAQIZT010000004">
    <property type="protein sequence ID" value="KAJ7000046.1"/>
    <property type="molecule type" value="Genomic_DNA"/>
</dbReference>
<gene>
    <name evidence="1" type="ORF">NC653_010724</name>
</gene>
<accession>A0AAD6R0C2</accession>
<organism evidence="1 2">
    <name type="scientific">Populus alba x Populus x berolinensis</name>
    <dbReference type="NCBI Taxonomy" id="444605"/>
    <lineage>
        <taxon>Eukaryota</taxon>
        <taxon>Viridiplantae</taxon>
        <taxon>Streptophyta</taxon>
        <taxon>Embryophyta</taxon>
        <taxon>Tracheophyta</taxon>
        <taxon>Spermatophyta</taxon>
        <taxon>Magnoliopsida</taxon>
        <taxon>eudicotyledons</taxon>
        <taxon>Gunneridae</taxon>
        <taxon>Pentapetalae</taxon>
        <taxon>rosids</taxon>
        <taxon>fabids</taxon>
        <taxon>Malpighiales</taxon>
        <taxon>Salicaceae</taxon>
        <taxon>Saliceae</taxon>
        <taxon>Populus</taxon>
    </lineage>
</organism>
<evidence type="ECO:0000313" key="2">
    <source>
        <dbReference type="Proteomes" id="UP001164929"/>
    </source>
</evidence>
<protein>
    <submittedName>
        <fullName evidence="1">Uncharacterized protein</fullName>
    </submittedName>
</protein>
<sequence>MWLQLKEYKGRWSLKKKGPWLDKKSIVPPRITGQASIGMQALTRCITVECGAMPKEICPAILLQLDFVEMKCWYRFVANILWHSS</sequence>
<dbReference type="AlphaFoldDB" id="A0AAD6R0C2"/>